<feature type="region of interest" description="Disordered" evidence="1">
    <location>
        <begin position="1"/>
        <end position="34"/>
    </location>
</feature>
<dbReference type="OrthoDB" id="7489571at2759"/>
<feature type="non-terminal residue" evidence="2">
    <location>
        <position position="182"/>
    </location>
</feature>
<feature type="compositionally biased region" description="Acidic residues" evidence="1">
    <location>
        <begin position="71"/>
        <end position="111"/>
    </location>
</feature>
<name>A0A6H5GCR0_9HEMI</name>
<evidence type="ECO:0000313" key="3">
    <source>
        <dbReference type="Proteomes" id="UP000479000"/>
    </source>
</evidence>
<gene>
    <name evidence="2" type="ORF">NTEN_LOCUS5796</name>
</gene>
<dbReference type="AlphaFoldDB" id="A0A6H5GCR0"/>
<sequence length="182" mass="20542">MSSKENNSEVAVEKATENNDKPNNDAKAEVKGTKRPAEFIGFISKASLHTLHFVHFQDKTEDVKKSKKEEENGEGDNFEEILDEEEEELEGEEDEEDNLSEADEMGDDLGEGEVTSNDNRLKSSVIPSSKIREILFTKVEEKIQWATGGSPALRQDTEMDISTISHALAEKRQHPLWRKVQP</sequence>
<feature type="compositionally biased region" description="Basic and acidic residues" evidence="1">
    <location>
        <begin position="11"/>
        <end position="34"/>
    </location>
</feature>
<reference evidence="2 3" key="1">
    <citation type="submission" date="2020-02" db="EMBL/GenBank/DDBJ databases">
        <authorList>
            <person name="Ferguson B K."/>
        </authorList>
    </citation>
    <scope>NUCLEOTIDE SEQUENCE [LARGE SCALE GENOMIC DNA]</scope>
</reference>
<protein>
    <submittedName>
        <fullName evidence="2">Uncharacterized protein</fullName>
    </submittedName>
</protein>
<organism evidence="2 3">
    <name type="scientific">Nesidiocoris tenuis</name>
    <dbReference type="NCBI Taxonomy" id="355587"/>
    <lineage>
        <taxon>Eukaryota</taxon>
        <taxon>Metazoa</taxon>
        <taxon>Ecdysozoa</taxon>
        <taxon>Arthropoda</taxon>
        <taxon>Hexapoda</taxon>
        <taxon>Insecta</taxon>
        <taxon>Pterygota</taxon>
        <taxon>Neoptera</taxon>
        <taxon>Paraneoptera</taxon>
        <taxon>Hemiptera</taxon>
        <taxon>Heteroptera</taxon>
        <taxon>Panheteroptera</taxon>
        <taxon>Cimicomorpha</taxon>
        <taxon>Miridae</taxon>
        <taxon>Dicyphina</taxon>
        <taxon>Nesidiocoris</taxon>
    </lineage>
</organism>
<proteinExistence type="predicted"/>
<keyword evidence="3" id="KW-1185">Reference proteome</keyword>
<evidence type="ECO:0000313" key="2">
    <source>
        <dbReference type="EMBL" id="CAA9999513.1"/>
    </source>
</evidence>
<dbReference type="Proteomes" id="UP000479000">
    <property type="component" value="Unassembled WGS sequence"/>
</dbReference>
<feature type="region of interest" description="Disordered" evidence="1">
    <location>
        <begin position="58"/>
        <end position="123"/>
    </location>
</feature>
<dbReference type="EMBL" id="CADCXU010008915">
    <property type="protein sequence ID" value="CAA9999513.1"/>
    <property type="molecule type" value="Genomic_DNA"/>
</dbReference>
<accession>A0A6H5GCR0</accession>
<evidence type="ECO:0000256" key="1">
    <source>
        <dbReference type="SAM" id="MobiDB-lite"/>
    </source>
</evidence>
<feature type="compositionally biased region" description="Basic and acidic residues" evidence="1">
    <location>
        <begin position="58"/>
        <end position="70"/>
    </location>
</feature>